<dbReference type="FunFam" id="3.30.70.380:FF:000001">
    <property type="entry name" value="Phenylalanine--tRNA ligase beta subunit"/>
    <property type="match status" value="1"/>
</dbReference>
<dbReference type="InterPro" id="IPR045060">
    <property type="entry name" value="Phe-tRNA-ligase_IIc_bsu"/>
</dbReference>
<dbReference type="InterPro" id="IPR002547">
    <property type="entry name" value="tRNA-bd_dom"/>
</dbReference>
<keyword evidence="5 16" id="KW-0820">tRNA-binding</keyword>
<dbReference type="Pfam" id="PF03483">
    <property type="entry name" value="B3_4"/>
    <property type="match status" value="1"/>
</dbReference>
<dbReference type="InterPro" id="IPR005121">
    <property type="entry name" value="Fdx_antiC-bd"/>
</dbReference>
<dbReference type="SMART" id="SM00874">
    <property type="entry name" value="B5"/>
    <property type="match status" value="1"/>
</dbReference>
<dbReference type="GO" id="GO:0009328">
    <property type="term" value="C:phenylalanine-tRNA ligase complex"/>
    <property type="evidence" value="ECO:0007669"/>
    <property type="project" value="TreeGrafter"/>
</dbReference>
<evidence type="ECO:0000256" key="11">
    <source>
        <dbReference type="ARBA" id="ARBA00022884"/>
    </source>
</evidence>
<dbReference type="InterPro" id="IPR020825">
    <property type="entry name" value="Phe-tRNA_synthase-like_B3/B4"/>
</dbReference>
<name>A0AAJ6ANG9_9MICC</name>
<evidence type="ECO:0000256" key="10">
    <source>
        <dbReference type="ARBA" id="ARBA00022842"/>
    </source>
</evidence>
<dbReference type="SUPFAM" id="SSF46955">
    <property type="entry name" value="Putative DNA-binding domain"/>
    <property type="match status" value="1"/>
</dbReference>
<dbReference type="SUPFAM" id="SSF50249">
    <property type="entry name" value="Nucleic acid-binding proteins"/>
    <property type="match status" value="1"/>
</dbReference>
<feature type="domain" description="B5" evidence="19">
    <location>
        <begin position="428"/>
        <end position="508"/>
    </location>
</feature>
<feature type="domain" description="FDX-ACB" evidence="18">
    <location>
        <begin position="762"/>
        <end position="855"/>
    </location>
</feature>
<evidence type="ECO:0000256" key="14">
    <source>
        <dbReference type="ARBA" id="ARBA00049255"/>
    </source>
</evidence>
<evidence type="ECO:0000256" key="12">
    <source>
        <dbReference type="ARBA" id="ARBA00022917"/>
    </source>
</evidence>
<dbReference type="GO" id="GO:0006432">
    <property type="term" value="P:phenylalanyl-tRNA aminoacylation"/>
    <property type="evidence" value="ECO:0007669"/>
    <property type="project" value="UniProtKB-UniRule"/>
</dbReference>
<dbReference type="Gene3D" id="3.30.930.10">
    <property type="entry name" value="Bira Bifunctional Protein, Domain 2"/>
    <property type="match status" value="1"/>
</dbReference>
<comment type="subunit">
    <text evidence="3 15">Tetramer of two alpha and two beta subunits.</text>
</comment>
<evidence type="ECO:0000256" key="1">
    <source>
        <dbReference type="ARBA" id="ARBA00004496"/>
    </source>
</evidence>
<dbReference type="RefSeq" id="WP_279675234.1">
    <property type="nucleotide sequence ID" value="NZ_CP122563.1"/>
</dbReference>
<dbReference type="InterPro" id="IPR036690">
    <property type="entry name" value="Fdx_antiC-bd_sf"/>
</dbReference>
<dbReference type="PROSITE" id="PS51483">
    <property type="entry name" value="B5"/>
    <property type="match status" value="1"/>
</dbReference>
<comment type="catalytic activity">
    <reaction evidence="14 15">
        <text>tRNA(Phe) + L-phenylalanine + ATP = L-phenylalanyl-tRNA(Phe) + AMP + diphosphate + H(+)</text>
        <dbReference type="Rhea" id="RHEA:19413"/>
        <dbReference type="Rhea" id="RHEA-COMP:9668"/>
        <dbReference type="Rhea" id="RHEA-COMP:9699"/>
        <dbReference type="ChEBI" id="CHEBI:15378"/>
        <dbReference type="ChEBI" id="CHEBI:30616"/>
        <dbReference type="ChEBI" id="CHEBI:33019"/>
        <dbReference type="ChEBI" id="CHEBI:58095"/>
        <dbReference type="ChEBI" id="CHEBI:78442"/>
        <dbReference type="ChEBI" id="CHEBI:78531"/>
        <dbReference type="ChEBI" id="CHEBI:456215"/>
        <dbReference type="EC" id="6.1.1.20"/>
    </reaction>
</comment>
<dbReference type="Proteomes" id="UP001224674">
    <property type="component" value="Chromosome"/>
</dbReference>
<protein>
    <recommendedName>
        <fullName evidence="15">Phenylalanine--tRNA ligase beta subunit</fullName>
        <ecNumber evidence="15">6.1.1.20</ecNumber>
    </recommendedName>
    <alternativeName>
        <fullName evidence="15">Phenylalanyl-tRNA synthetase beta subunit</fullName>
        <shortName evidence="15">PheRS</shortName>
    </alternativeName>
</protein>
<dbReference type="HAMAP" id="MF_00283">
    <property type="entry name" value="Phe_tRNA_synth_beta1"/>
    <property type="match status" value="1"/>
</dbReference>
<evidence type="ECO:0000256" key="15">
    <source>
        <dbReference type="HAMAP-Rule" id="MF_00283"/>
    </source>
</evidence>
<dbReference type="PROSITE" id="PS51447">
    <property type="entry name" value="FDX_ACB"/>
    <property type="match status" value="1"/>
</dbReference>
<dbReference type="CDD" id="cd02796">
    <property type="entry name" value="tRNA_bind_bactPheRS"/>
    <property type="match status" value="1"/>
</dbReference>
<evidence type="ECO:0000313" key="21">
    <source>
        <dbReference type="Proteomes" id="UP001224674"/>
    </source>
</evidence>
<evidence type="ECO:0000313" key="20">
    <source>
        <dbReference type="EMBL" id="WGH94028.1"/>
    </source>
</evidence>
<dbReference type="PANTHER" id="PTHR10947">
    <property type="entry name" value="PHENYLALANYL-TRNA SYNTHETASE BETA CHAIN AND LEUCINE-RICH REPEAT-CONTAINING PROTEIN 47"/>
    <property type="match status" value="1"/>
</dbReference>
<keyword evidence="6 15" id="KW-0436">Ligase</keyword>
<dbReference type="SMART" id="SM00896">
    <property type="entry name" value="FDX-ACB"/>
    <property type="match status" value="1"/>
</dbReference>
<dbReference type="GO" id="GO:0000049">
    <property type="term" value="F:tRNA binding"/>
    <property type="evidence" value="ECO:0007669"/>
    <property type="project" value="UniProtKB-UniRule"/>
</dbReference>
<feature type="binding site" evidence="15">
    <location>
        <position position="492"/>
    </location>
    <ligand>
        <name>Mg(2+)</name>
        <dbReference type="ChEBI" id="CHEBI:18420"/>
        <note>shared with alpha subunit</note>
    </ligand>
</feature>
<dbReference type="CDD" id="cd00769">
    <property type="entry name" value="PheRS_beta_core"/>
    <property type="match status" value="1"/>
</dbReference>
<gene>
    <name evidence="15 20" type="primary">pheT</name>
    <name evidence="20" type="ORF">QDX21_04340</name>
</gene>
<keyword evidence="11 16" id="KW-0694">RNA-binding</keyword>
<evidence type="ECO:0000256" key="3">
    <source>
        <dbReference type="ARBA" id="ARBA00011209"/>
    </source>
</evidence>
<evidence type="ECO:0000256" key="13">
    <source>
        <dbReference type="ARBA" id="ARBA00023146"/>
    </source>
</evidence>
<dbReference type="InterPro" id="IPR004532">
    <property type="entry name" value="Phe-tRNA-ligase_IIc_bsu_bact"/>
</dbReference>
<evidence type="ECO:0000256" key="16">
    <source>
        <dbReference type="PROSITE-ProRule" id="PRU00209"/>
    </source>
</evidence>
<evidence type="ECO:0000259" key="19">
    <source>
        <dbReference type="PROSITE" id="PS51483"/>
    </source>
</evidence>
<feature type="domain" description="TRNA-binding" evidence="17">
    <location>
        <begin position="42"/>
        <end position="170"/>
    </location>
</feature>
<comment type="cofactor">
    <cofactor evidence="15">
        <name>Mg(2+)</name>
        <dbReference type="ChEBI" id="CHEBI:18420"/>
    </cofactor>
    <text evidence="15">Binds 2 magnesium ions per tetramer.</text>
</comment>
<dbReference type="AlphaFoldDB" id="A0AAJ6ANG9"/>
<evidence type="ECO:0000256" key="8">
    <source>
        <dbReference type="ARBA" id="ARBA00022741"/>
    </source>
</evidence>
<keyword evidence="10 15" id="KW-0460">Magnesium</keyword>
<dbReference type="EC" id="6.1.1.20" evidence="15"/>
<feature type="binding site" evidence="15">
    <location>
        <position position="486"/>
    </location>
    <ligand>
        <name>Mg(2+)</name>
        <dbReference type="ChEBI" id="CHEBI:18420"/>
        <note>shared with alpha subunit</note>
    </ligand>
</feature>
<accession>A0AAJ6ANG9</accession>
<dbReference type="Gene3D" id="3.30.56.10">
    <property type="match status" value="2"/>
</dbReference>
<comment type="similarity">
    <text evidence="2 15">Belongs to the phenylalanyl-tRNA synthetase beta subunit family. Type 1 subfamily.</text>
</comment>
<evidence type="ECO:0000256" key="6">
    <source>
        <dbReference type="ARBA" id="ARBA00022598"/>
    </source>
</evidence>
<keyword evidence="21" id="KW-1185">Reference proteome</keyword>
<dbReference type="SUPFAM" id="SSF56037">
    <property type="entry name" value="PheT/TilS domain"/>
    <property type="match status" value="1"/>
</dbReference>
<dbReference type="GeneID" id="83695211"/>
<keyword evidence="8 15" id="KW-0547">Nucleotide-binding</keyword>
<evidence type="ECO:0000256" key="2">
    <source>
        <dbReference type="ARBA" id="ARBA00008653"/>
    </source>
</evidence>
<keyword evidence="12 15" id="KW-0648">Protein biosynthesis</keyword>
<sequence>MRIPLSWLREFTQLPAGATAEDLMADLVSVGLEEEDVHRPLDELSGPIVVGKVLDKTPEEHSNGKTVNWCHVQVVPDGASQTLEGEGIAVDGVQGVICGAHNFEPGDKVVVTLPGAVLPGDFRISARKTYGHISAGMIASEKELGLGEGHEGIIVLGDWGLDPEPGTDVIELLGLDDEAAEINVTADRSYVLSLRGVAREYGHATGTTSIDPAESVHPPVPNDSGYPVVLDDQAPIHGNPGATRFVTRTVTGVDTTGATPVWMAQRLRLAGIRSLSLPVDISNYVMLEMGQPLHFYDRDRLNGALRVRRAASGETLETLDGKTRTLDPEDLLIADDSGPIGLAGVMGGLATEVTEQTTDIVIESAHFDQVSVARTKRRHKLPSEASRRNERGVDWEICDEAAERAVQLLVELAGGVADEGVTDIGERPEPTVVEMAADFPTQRIGYEFTTEQIDEVLEQIGCQVTQQTDEQSGTTYRVTVPSWRFDLTIAEDLTEEIARLVGYDKIPSRLPVAPAGRGFTPRQRLRRNVSETLAASGLVEVLSYPFVAESDNRFFGSADEQVGAQQQMVHLANPLSAELGWLRTSMLPGLVTTLHRNISRGFKDVALFETGLVFHPEASSDAVSEIPGVGVHPAPEVLERIVNSVPHQPHYVAAVFAGHAATPGPGFEPTPYDWEDAIGTALNIADAVGVALEVRQGAHQAFHPGRCAELVTASGSVLGYAGELLPKYVQQQHLPERVAAVELDLDRLLDEVPEVVEARAVSPYPAVTQDVALVVDEAMPAAQVKRVLEEAAGELLEEIALFDVYRGAGVEHGKKSLAFNLRFRDHHKTLTNDEASEVRLAAVARAEQELGAHLR</sequence>
<dbReference type="Gene3D" id="3.50.40.10">
    <property type="entry name" value="Phenylalanyl-trna Synthetase, Chain B, domain 3"/>
    <property type="match status" value="1"/>
</dbReference>
<dbReference type="FunFam" id="3.30.56.10:FF:000002">
    <property type="entry name" value="Phenylalanine--tRNA ligase beta subunit"/>
    <property type="match status" value="1"/>
</dbReference>
<dbReference type="PROSITE" id="PS50886">
    <property type="entry name" value="TRBD"/>
    <property type="match status" value="1"/>
</dbReference>
<dbReference type="SUPFAM" id="SSF55681">
    <property type="entry name" value="Class II aaRS and biotin synthetases"/>
    <property type="match status" value="1"/>
</dbReference>
<evidence type="ECO:0000256" key="7">
    <source>
        <dbReference type="ARBA" id="ARBA00022723"/>
    </source>
</evidence>
<dbReference type="InterPro" id="IPR033714">
    <property type="entry name" value="tRNA_bind_bactPheRS"/>
</dbReference>
<dbReference type="Pfam" id="PF03147">
    <property type="entry name" value="FDX-ACB"/>
    <property type="match status" value="1"/>
</dbReference>
<keyword evidence="13 15" id="KW-0030">Aminoacyl-tRNA synthetase</keyword>
<dbReference type="Gene3D" id="2.40.50.140">
    <property type="entry name" value="Nucleic acid-binding proteins"/>
    <property type="match status" value="1"/>
</dbReference>
<dbReference type="InterPro" id="IPR005147">
    <property type="entry name" value="tRNA_synthase_B5-dom"/>
</dbReference>
<dbReference type="InterPro" id="IPR045864">
    <property type="entry name" value="aa-tRNA-synth_II/BPL/LPL"/>
</dbReference>
<dbReference type="GO" id="GO:0004826">
    <property type="term" value="F:phenylalanine-tRNA ligase activity"/>
    <property type="evidence" value="ECO:0007669"/>
    <property type="project" value="UniProtKB-UniRule"/>
</dbReference>
<evidence type="ECO:0000259" key="18">
    <source>
        <dbReference type="PROSITE" id="PS51447"/>
    </source>
</evidence>
<dbReference type="SUPFAM" id="SSF54991">
    <property type="entry name" value="Anticodon-binding domain of PheRS"/>
    <property type="match status" value="1"/>
</dbReference>
<evidence type="ECO:0000256" key="9">
    <source>
        <dbReference type="ARBA" id="ARBA00022840"/>
    </source>
</evidence>
<dbReference type="GO" id="GO:0000287">
    <property type="term" value="F:magnesium ion binding"/>
    <property type="evidence" value="ECO:0007669"/>
    <property type="project" value="UniProtKB-UniRule"/>
</dbReference>
<keyword evidence="4 15" id="KW-0963">Cytoplasm</keyword>
<evidence type="ECO:0000259" key="17">
    <source>
        <dbReference type="PROSITE" id="PS50886"/>
    </source>
</evidence>
<proteinExistence type="inferred from homology"/>
<dbReference type="Pfam" id="PF17759">
    <property type="entry name" value="tRNA_synthFbeta"/>
    <property type="match status" value="1"/>
</dbReference>
<comment type="subcellular location">
    <subcellularLocation>
        <location evidence="1 15">Cytoplasm</location>
    </subcellularLocation>
</comment>
<dbReference type="SMART" id="SM00873">
    <property type="entry name" value="B3_4"/>
    <property type="match status" value="1"/>
</dbReference>
<dbReference type="GO" id="GO:0005524">
    <property type="term" value="F:ATP binding"/>
    <property type="evidence" value="ECO:0007669"/>
    <property type="project" value="UniProtKB-UniRule"/>
</dbReference>
<keyword evidence="7 15" id="KW-0479">Metal-binding</keyword>
<dbReference type="InterPro" id="IPR009061">
    <property type="entry name" value="DNA-bd_dom_put_sf"/>
</dbReference>
<feature type="binding site" evidence="15">
    <location>
        <position position="495"/>
    </location>
    <ligand>
        <name>Mg(2+)</name>
        <dbReference type="ChEBI" id="CHEBI:18420"/>
        <note>shared with alpha subunit</note>
    </ligand>
</feature>
<dbReference type="InterPro" id="IPR005146">
    <property type="entry name" value="B3/B4_tRNA-bd"/>
</dbReference>
<dbReference type="InterPro" id="IPR041616">
    <property type="entry name" value="PheRS_beta_core"/>
</dbReference>
<evidence type="ECO:0000256" key="5">
    <source>
        <dbReference type="ARBA" id="ARBA00022555"/>
    </source>
</evidence>
<dbReference type="Pfam" id="PF03484">
    <property type="entry name" value="B5"/>
    <property type="match status" value="1"/>
</dbReference>
<dbReference type="PANTHER" id="PTHR10947:SF0">
    <property type="entry name" value="PHENYLALANINE--TRNA LIGASE BETA SUBUNIT"/>
    <property type="match status" value="1"/>
</dbReference>
<dbReference type="NCBIfam" id="TIGR00472">
    <property type="entry name" value="pheT_bact"/>
    <property type="match status" value="1"/>
</dbReference>
<reference evidence="20 21" key="1">
    <citation type="submission" date="2023-03" db="EMBL/GenBank/DDBJ databases">
        <title>Complete genome sequences of several Auritidibacter ignavus strains isolated from ear infections.</title>
        <authorList>
            <person name="Baehr T."/>
            <person name="Baumhoegger A.M."/>
        </authorList>
    </citation>
    <scope>NUCLEOTIDE SEQUENCE [LARGE SCALE GENOMIC DNA]</scope>
    <source>
        <strain evidence="20 21">BABAE-6</strain>
    </source>
</reference>
<keyword evidence="9 15" id="KW-0067">ATP-binding</keyword>
<feature type="binding site" evidence="15">
    <location>
        <position position="496"/>
    </location>
    <ligand>
        <name>Mg(2+)</name>
        <dbReference type="ChEBI" id="CHEBI:18420"/>
        <note>shared with alpha subunit</note>
    </ligand>
</feature>
<dbReference type="EMBL" id="CP122566">
    <property type="protein sequence ID" value="WGH94028.1"/>
    <property type="molecule type" value="Genomic_DNA"/>
</dbReference>
<evidence type="ECO:0000256" key="4">
    <source>
        <dbReference type="ARBA" id="ARBA00022490"/>
    </source>
</evidence>
<dbReference type="Gene3D" id="3.30.70.380">
    <property type="entry name" value="Ferrodoxin-fold anticodon-binding domain"/>
    <property type="match status" value="1"/>
</dbReference>
<dbReference type="InterPro" id="IPR012340">
    <property type="entry name" value="NA-bd_OB-fold"/>
</dbReference>
<organism evidence="20 21">
    <name type="scientific">Auritidibacter ignavus</name>
    <dbReference type="NCBI Taxonomy" id="678932"/>
    <lineage>
        <taxon>Bacteria</taxon>
        <taxon>Bacillati</taxon>
        <taxon>Actinomycetota</taxon>
        <taxon>Actinomycetes</taxon>
        <taxon>Micrococcales</taxon>
        <taxon>Micrococcaceae</taxon>
        <taxon>Auritidibacter</taxon>
    </lineage>
</organism>